<dbReference type="RefSeq" id="WP_118931814.1">
    <property type="nucleotide sequence ID" value="NZ_CP061008.1"/>
</dbReference>
<dbReference type="Gene3D" id="3.40.190.10">
    <property type="entry name" value="Periplasmic binding protein-like II"/>
    <property type="match status" value="2"/>
</dbReference>
<proteinExistence type="predicted"/>
<keyword evidence="3" id="KW-0808">Transferase</keyword>
<protein>
    <submittedName>
        <fullName evidence="3">Myristoyl transferase</fullName>
    </submittedName>
</protein>
<gene>
    <name evidence="3" type="ORF">DY367_04625</name>
</gene>
<dbReference type="InterPro" id="IPR015168">
    <property type="entry name" value="SsuA/THI5"/>
</dbReference>
<name>A0A424WJ40_ALCXX</name>
<accession>A0A424WJ40</accession>
<dbReference type="Pfam" id="PF09084">
    <property type="entry name" value="NMT1"/>
    <property type="match status" value="1"/>
</dbReference>
<reference evidence="3 4" key="1">
    <citation type="submission" date="2018-08" db="EMBL/GenBank/DDBJ databases">
        <title>Achromobacter xylosoxidans Genome sequencing and assembly.</title>
        <authorList>
            <person name="Wang R."/>
            <person name="Rensing C."/>
            <person name="Li Y."/>
        </authorList>
    </citation>
    <scope>NUCLEOTIDE SEQUENCE [LARGE SCALE GENOMIC DNA]</scope>
    <source>
        <strain evidence="3 4">GD003A</strain>
    </source>
</reference>
<dbReference type="SUPFAM" id="SSF53850">
    <property type="entry name" value="Periplasmic binding protein-like II"/>
    <property type="match status" value="1"/>
</dbReference>
<feature type="signal peptide" evidence="1">
    <location>
        <begin position="1"/>
        <end position="27"/>
    </location>
</feature>
<sequence>MKHYKGLKALAALVIGCWLGGPGQAAAQAAPAGEELFTIRIGQQPQRWALEWYIASEKGWWKEVGLKPEISTFASGAVEIAAGASGSWDVGGAGNIPSLLGASKYGLQTIGIADGEAAIITLMATKDRADEYLKNPALLKGKTIPVTSNSTGQWGATECLSQKFGLKPDDYRFVNLSPPDINAAVMSGKYDISSVWAPNTYILEEAIGAKVICTGAELKMPIHSYLFTTPDFAKKHPDKVARFLAVYLRAVAWQRAHPEEAQAYLKAFFGSVGVKFPDKYLAQELRDRPAFDLAEQTKLFAPGPGGSSEIVGWWNSVGEFMVSVGVVKKIPDPKTMVTGKYLQMIQDDPKLRAFVADVAR</sequence>
<dbReference type="PANTHER" id="PTHR30024">
    <property type="entry name" value="ALIPHATIC SULFONATES-BINDING PROTEIN-RELATED"/>
    <property type="match status" value="1"/>
</dbReference>
<evidence type="ECO:0000259" key="2">
    <source>
        <dbReference type="Pfam" id="PF09084"/>
    </source>
</evidence>
<evidence type="ECO:0000256" key="1">
    <source>
        <dbReference type="SAM" id="SignalP"/>
    </source>
</evidence>
<dbReference type="AlphaFoldDB" id="A0A424WJ40"/>
<dbReference type="GO" id="GO:0016740">
    <property type="term" value="F:transferase activity"/>
    <property type="evidence" value="ECO:0007669"/>
    <property type="project" value="UniProtKB-KW"/>
</dbReference>
<evidence type="ECO:0000313" key="4">
    <source>
        <dbReference type="Proteomes" id="UP000285324"/>
    </source>
</evidence>
<dbReference type="OrthoDB" id="8884165at2"/>
<feature type="chain" id="PRO_5019063670" evidence="1">
    <location>
        <begin position="28"/>
        <end position="360"/>
    </location>
</feature>
<comment type="caution">
    <text evidence="3">The sequence shown here is derived from an EMBL/GenBank/DDBJ whole genome shotgun (WGS) entry which is preliminary data.</text>
</comment>
<dbReference type="EMBL" id="QVXO01000004">
    <property type="protein sequence ID" value="RPJ93202.1"/>
    <property type="molecule type" value="Genomic_DNA"/>
</dbReference>
<feature type="domain" description="SsuA/THI5-like" evidence="2">
    <location>
        <begin position="52"/>
        <end position="261"/>
    </location>
</feature>
<evidence type="ECO:0000313" key="3">
    <source>
        <dbReference type="EMBL" id="RPJ93202.1"/>
    </source>
</evidence>
<dbReference type="Proteomes" id="UP000285324">
    <property type="component" value="Unassembled WGS sequence"/>
</dbReference>
<organism evidence="3 4">
    <name type="scientific">Alcaligenes xylosoxydans xylosoxydans</name>
    <name type="common">Achromobacter xylosoxidans</name>
    <dbReference type="NCBI Taxonomy" id="85698"/>
    <lineage>
        <taxon>Bacteria</taxon>
        <taxon>Pseudomonadati</taxon>
        <taxon>Pseudomonadota</taxon>
        <taxon>Betaproteobacteria</taxon>
        <taxon>Burkholderiales</taxon>
        <taxon>Alcaligenaceae</taxon>
        <taxon>Achromobacter</taxon>
    </lineage>
</organism>
<keyword evidence="1" id="KW-0732">Signal</keyword>